<keyword evidence="7 11" id="KW-0653">Protein transport</keyword>
<evidence type="ECO:0000256" key="13">
    <source>
        <dbReference type="SAM" id="MobiDB-lite"/>
    </source>
</evidence>
<keyword evidence="11" id="KW-0931">ER-Golgi transport</keyword>
<evidence type="ECO:0000256" key="12">
    <source>
        <dbReference type="SAM" id="Coils"/>
    </source>
</evidence>
<dbReference type="GO" id="GO:0006886">
    <property type="term" value="P:intracellular protein transport"/>
    <property type="evidence" value="ECO:0007669"/>
    <property type="project" value="UniProtKB-UniRule"/>
</dbReference>
<dbReference type="PANTHER" id="PTHR12701">
    <property type="entry name" value="BCR-ASSOCIATED PROTEIN, BAP"/>
    <property type="match status" value="1"/>
</dbReference>
<feature type="region of interest" description="Disordered" evidence="13">
    <location>
        <begin position="242"/>
        <end position="265"/>
    </location>
</feature>
<evidence type="ECO:0000256" key="4">
    <source>
        <dbReference type="ARBA" id="ARBA00022692"/>
    </source>
</evidence>
<dbReference type="PANTHER" id="PTHR12701:SF20">
    <property type="entry name" value="ENDOPLASMIC RETICULUM TRANSMEMBRANE PROTEIN"/>
    <property type="match status" value="1"/>
</dbReference>
<dbReference type="FunFam" id="1.20.5.110:FF:000011">
    <property type="entry name" value="B-cell receptor-associated protein 29"/>
    <property type="match status" value="1"/>
</dbReference>
<evidence type="ECO:0000313" key="14">
    <source>
        <dbReference type="EMBL" id="GFR46068.1"/>
    </source>
</evidence>
<feature type="coiled-coil region" evidence="12">
    <location>
        <begin position="119"/>
        <end position="146"/>
    </location>
</feature>
<name>A0AAD3HMF9_9CHLO</name>
<keyword evidence="6 11" id="KW-0256">Endoplasmic reticulum</keyword>
<feature type="transmembrane region" description="Helical" evidence="11">
    <location>
        <begin position="89"/>
        <end position="112"/>
    </location>
</feature>
<keyword evidence="3 11" id="KW-0813">Transport</keyword>
<dbReference type="AlphaFoldDB" id="A0AAD3HMF9"/>
<sequence length="265" mass="27946">MDTIFSLPLFILACCQAFFTLLHLVPGLGLPVSQTLRSLRRNTASRAVIYTVAAALGLLSASSLYELSKGADKIRSGNLRGEVMATVDYLRVQVSCALSLSNLLILLLNLVLSSERCSLDFTQKNLAAMQRQVKGLQAEYERVTAASKAQGADNAGGGGGGNTRLAVEEAAALKKTVDRLIAEKQQLQSSADDAEKAAQSAEARVTAMVAQIKGFDKEFDRLLDENKALKARVQQLQQPAASSSLFGGLMGGPAATGGAGGKKDD</sequence>
<evidence type="ECO:0000256" key="8">
    <source>
        <dbReference type="ARBA" id="ARBA00022989"/>
    </source>
</evidence>
<feature type="compositionally biased region" description="Gly residues" evidence="13">
    <location>
        <begin position="248"/>
        <end position="265"/>
    </location>
</feature>
<accession>A0AAD3HMF9</accession>
<dbReference type="EMBL" id="BMAR01000011">
    <property type="protein sequence ID" value="GFR46068.1"/>
    <property type="molecule type" value="Genomic_DNA"/>
</dbReference>
<dbReference type="GO" id="GO:0005789">
    <property type="term" value="C:endoplasmic reticulum membrane"/>
    <property type="evidence" value="ECO:0007669"/>
    <property type="project" value="UniProtKB-SubCell"/>
</dbReference>
<dbReference type="Proteomes" id="UP001054857">
    <property type="component" value="Unassembled WGS sequence"/>
</dbReference>
<evidence type="ECO:0000256" key="10">
    <source>
        <dbReference type="ARBA" id="ARBA00023136"/>
    </source>
</evidence>
<evidence type="ECO:0000256" key="5">
    <source>
        <dbReference type="ARBA" id="ARBA00022703"/>
    </source>
</evidence>
<comment type="similarity">
    <text evidence="2 11">Belongs to the BCAP29/BCAP31 family.</text>
</comment>
<evidence type="ECO:0000256" key="2">
    <source>
        <dbReference type="ARBA" id="ARBA00007956"/>
    </source>
</evidence>
<dbReference type="Gene3D" id="1.20.5.110">
    <property type="match status" value="1"/>
</dbReference>
<comment type="caution">
    <text evidence="14">The sequence shown here is derived from an EMBL/GenBank/DDBJ whole genome shotgun (WGS) entry which is preliminary data.</text>
</comment>
<evidence type="ECO:0000256" key="6">
    <source>
        <dbReference type="ARBA" id="ARBA00022824"/>
    </source>
</evidence>
<protein>
    <recommendedName>
        <fullName evidence="11">Endoplasmic reticulum transmembrane protein</fullName>
    </recommendedName>
</protein>
<evidence type="ECO:0000256" key="3">
    <source>
        <dbReference type="ARBA" id="ARBA00022448"/>
    </source>
</evidence>
<evidence type="ECO:0000256" key="11">
    <source>
        <dbReference type="RuleBase" id="RU367026"/>
    </source>
</evidence>
<comment type="caution">
    <text evidence="11">Lacks conserved residue(s) required for the propagation of feature annotation.</text>
</comment>
<keyword evidence="9 12" id="KW-0175">Coiled coil</keyword>
<keyword evidence="10 11" id="KW-0472">Membrane</keyword>
<evidence type="ECO:0000256" key="7">
    <source>
        <dbReference type="ARBA" id="ARBA00022927"/>
    </source>
</evidence>
<keyword evidence="5" id="KW-0053">Apoptosis</keyword>
<feature type="transmembrane region" description="Helical" evidence="11">
    <location>
        <begin position="47"/>
        <end position="68"/>
    </location>
</feature>
<comment type="function">
    <text evidence="11">May play a role in anterograde transport of membrane proteins from the endoplasmic reticulum to the Golgi.</text>
</comment>
<dbReference type="GO" id="GO:0070973">
    <property type="term" value="P:protein localization to endoplasmic reticulum exit site"/>
    <property type="evidence" value="ECO:0007669"/>
    <property type="project" value="UniProtKB-UniRule"/>
</dbReference>
<proteinExistence type="inferred from homology"/>
<evidence type="ECO:0000256" key="9">
    <source>
        <dbReference type="ARBA" id="ARBA00023054"/>
    </source>
</evidence>
<reference evidence="14 15" key="1">
    <citation type="journal article" date="2021" name="Sci. Rep.">
        <title>Genome sequencing of the multicellular alga Astrephomene provides insights into convergent evolution of germ-soma differentiation.</title>
        <authorList>
            <person name="Yamashita S."/>
            <person name="Yamamoto K."/>
            <person name="Matsuzaki R."/>
            <person name="Suzuki S."/>
            <person name="Yamaguchi H."/>
            <person name="Hirooka S."/>
            <person name="Minakuchi Y."/>
            <person name="Miyagishima S."/>
            <person name="Kawachi M."/>
            <person name="Toyoda A."/>
            <person name="Nozaki H."/>
        </authorList>
    </citation>
    <scope>NUCLEOTIDE SEQUENCE [LARGE SCALE GENOMIC DNA]</scope>
    <source>
        <strain evidence="14 15">NIES-4017</strain>
    </source>
</reference>
<comment type="subcellular location">
    <subcellularLocation>
        <location evidence="1 11">Endoplasmic reticulum membrane</location>
        <topology evidence="1 11">Multi-pass membrane protein</topology>
    </subcellularLocation>
</comment>
<keyword evidence="4 11" id="KW-0812">Transmembrane</keyword>
<evidence type="ECO:0000256" key="1">
    <source>
        <dbReference type="ARBA" id="ARBA00004477"/>
    </source>
</evidence>
<gene>
    <name evidence="14" type="ORF">Agub_g7497</name>
</gene>
<keyword evidence="15" id="KW-1185">Reference proteome</keyword>
<dbReference type="GO" id="GO:0006888">
    <property type="term" value="P:endoplasmic reticulum to Golgi vesicle-mediated transport"/>
    <property type="evidence" value="ECO:0007669"/>
    <property type="project" value="UniProtKB-UniRule"/>
</dbReference>
<organism evidence="14 15">
    <name type="scientific">Astrephomene gubernaculifera</name>
    <dbReference type="NCBI Taxonomy" id="47775"/>
    <lineage>
        <taxon>Eukaryota</taxon>
        <taxon>Viridiplantae</taxon>
        <taxon>Chlorophyta</taxon>
        <taxon>core chlorophytes</taxon>
        <taxon>Chlorophyceae</taxon>
        <taxon>CS clade</taxon>
        <taxon>Chlamydomonadales</taxon>
        <taxon>Astrephomenaceae</taxon>
        <taxon>Astrephomene</taxon>
    </lineage>
</organism>
<feature type="coiled-coil region" evidence="12">
    <location>
        <begin position="170"/>
        <end position="232"/>
    </location>
</feature>
<dbReference type="InterPro" id="IPR008417">
    <property type="entry name" value="BAP29/BAP31"/>
</dbReference>
<keyword evidence="8 11" id="KW-1133">Transmembrane helix</keyword>
<evidence type="ECO:0000313" key="15">
    <source>
        <dbReference type="Proteomes" id="UP001054857"/>
    </source>
</evidence>